<dbReference type="EMBL" id="CP053073">
    <property type="protein sequence ID" value="QJR16469.1"/>
    <property type="molecule type" value="Genomic_DNA"/>
</dbReference>
<dbReference type="InParanoid" id="A0A6M4H9N5"/>
<name>A0A6M4H9N5_9PROT</name>
<evidence type="ECO:0000313" key="2">
    <source>
        <dbReference type="EMBL" id="QJR16469.1"/>
    </source>
</evidence>
<keyword evidence="1" id="KW-0732">Signal</keyword>
<dbReference type="Proteomes" id="UP000503096">
    <property type="component" value="Chromosome"/>
</dbReference>
<feature type="chain" id="PRO_5026844473" description="Ig-like domain-containing protein" evidence="1">
    <location>
        <begin position="32"/>
        <end position="435"/>
    </location>
</feature>
<protein>
    <recommendedName>
        <fullName evidence="4">Ig-like domain-containing protein</fullName>
    </recommendedName>
</protein>
<feature type="signal peptide" evidence="1">
    <location>
        <begin position="1"/>
        <end position="31"/>
    </location>
</feature>
<dbReference type="AlphaFoldDB" id="A0A6M4H9N5"/>
<organism evidence="2 3">
    <name type="scientific">Usitatibacter palustris</name>
    <dbReference type="NCBI Taxonomy" id="2732487"/>
    <lineage>
        <taxon>Bacteria</taxon>
        <taxon>Pseudomonadati</taxon>
        <taxon>Pseudomonadota</taxon>
        <taxon>Betaproteobacteria</taxon>
        <taxon>Nitrosomonadales</taxon>
        <taxon>Usitatibacteraceae</taxon>
        <taxon>Usitatibacter</taxon>
    </lineage>
</organism>
<reference evidence="2 3" key="1">
    <citation type="submission" date="2020-04" db="EMBL/GenBank/DDBJ databases">
        <title>Usitatibacter rugosus gen. nov., sp. nov. and Usitatibacter palustris sp. nov., novel members of Usitatibacteraceae fam. nov. within the order Nitrosomonadales isolated from soil.</title>
        <authorList>
            <person name="Huber K.J."/>
            <person name="Neumann-Schaal M."/>
            <person name="Geppert A."/>
            <person name="Luckner M."/>
            <person name="Wanner G."/>
            <person name="Overmann J."/>
        </authorList>
    </citation>
    <scope>NUCLEOTIDE SEQUENCE [LARGE SCALE GENOMIC DNA]</scope>
    <source>
        <strain evidence="2 3">Swamp67</strain>
    </source>
</reference>
<evidence type="ECO:0000256" key="1">
    <source>
        <dbReference type="SAM" id="SignalP"/>
    </source>
</evidence>
<evidence type="ECO:0008006" key="4">
    <source>
        <dbReference type="Google" id="ProtNLM"/>
    </source>
</evidence>
<evidence type="ECO:0000313" key="3">
    <source>
        <dbReference type="Proteomes" id="UP000503096"/>
    </source>
</evidence>
<sequence>MLKAVTLRMISAVLGTSAAALILAVPIASSAQTVTLSGGTSASCTYSSATYTASSNTWAFTCGGTPPPANSAVVSFGPANGHLVAESASQATITVSCSGQCAGISVAPTVISPAGVTATSAVVNGAGLVTVASTGPTAVGNAVVRFGAPTGAAGGVTVSPSGTTDVNVPIQAAGCAIGDCGILGFALATEPKVVGEAAFNVVFGRVASAPTSAPATLNYSCTSPQNYAPQILPAASGTLTLQPNQITVLTITPTQLPPTLTSASITCNLTNIVGAQPAQTSYTLNVTGPAGPVIGNCPATNATIHDITAGGNRAFMPMSGNDSGAVKFSPVRGSQASGIGMVTMPVPGYFAPQGNFVQIAIAECPGNFTPVTPACGYAYGSNSLPIDWSTSGSPAWKCQLDPAKQYYYNVRFHNPATSTSTCSGSCAVYVDFSYN</sequence>
<proteinExistence type="predicted"/>
<keyword evidence="3" id="KW-1185">Reference proteome</keyword>
<gene>
    <name evidence="2" type="ORF">DSM104440_03304</name>
</gene>
<accession>A0A6M4H9N5</accession>
<dbReference type="KEGG" id="upl:DSM104440_03304"/>